<name>A0ABX6IKK0_9ACTN</name>
<proteinExistence type="predicted"/>
<evidence type="ECO:0008006" key="3">
    <source>
        <dbReference type="Google" id="ProtNLM"/>
    </source>
</evidence>
<organism evidence="1 2">
    <name type="scientific">Gordonia pseudamarae</name>
    <dbReference type="NCBI Taxonomy" id="2831662"/>
    <lineage>
        <taxon>Bacteria</taxon>
        <taxon>Bacillati</taxon>
        <taxon>Actinomycetota</taxon>
        <taxon>Actinomycetes</taxon>
        <taxon>Mycobacteriales</taxon>
        <taxon>Gordoniaceae</taxon>
        <taxon>Gordonia</taxon>
    </lineage>
</organism>
<keyword evidence="2" id="KW-1185">Reference proteome</keyword>
<dbReference type="Proteomes" id="UP001059836">
    <property type="component" value="Chromosome"/>
</dbReference>
<dbReference type="SUPFAM" id="SSF52980">
    <property type="entry name" value="Restriction endonuclease-like"/>
    <property type="match status" value="1"/>
</dbReference>
<evidence type="ECO:0000313" key="1">
    <source>
        <dbReference type="EMBL" id="QHN36438.1"/>
    </source>
</evidence>
<gene>
    <name evidence="1" type="ORF">GII31_17665</name>
</gene>
<sequence>MDHHVYRRADLLAHGYRDRQIRDALDAGVLHRVRSGWYADRSADPEVVAAVRRGGALGCVSALSKHQVWVAPGYPDLHVRAGKYSRSMADGFCSGFGGPLPVTKAVDDVPLALMYAARCMTREHWIAAADSVMNSRRISADELRFRMGHIPSPVADWMRACDARSQSGTESIVRTRLRNRGFHVVVQPRIESIGGYADLRIGRLLIECDSRLHHTSPENYRKDRRRDRKSLAGRWMTMRLTYDDVLFGWDEALADICTVTDAGRHRIRKVRPK</sequence>
<dbReference type="Gene3D" id="3.40.960.10">
    <property type="entry name" value="VSR Endonuclease"/>
    <property type="match status" value="1"/>
</dbReference>
<accession>A0ABX6IKK0</accession>
<dbReference type="RefSeq" id="WP_213244692.1">
    <property type="nucleotide sequence ID" value="NZ_CP045806.1"/>
</dbReference>
<dbReference type="InterPro" id="IPR011335">
    <property type="entry name" value="Restrct_endonuc-II-like"/>
</dbReference>
<protein>
    <recommendedName>
        <fullName evidence="3">DUF559 domain-containing protein</fullName>
    </recommendedName>
</protein>
<reference evidence="1" key="1">
    <citation type="journal article" date="2021" name="Nat. Microbiol.">
        <title>Cocultivation of an ultrasmall environmental parasitic bacterium with lytic ability against bacteria associated with wastewater foams.</title>
        <authorList>
            <person name="Batinovic S."/>
            <person name="Rose J.J.A."/>
            <person name="Ratcliffe J."/>
            <person name="Seviour R.J."/>
            <person name="Petrovski S."/>
        </authorList>
    </citation>
    <scope>NUCLEOTIDE SEQUENCE</scope>
    <source>
        <strain evidence="1">CON9</strain>
    </source>
</reference>
<evidence type="ECO:0000313" key="2">
    <source>
        <dbReference type="Proteomes" id="UP001059836"/>
    </source>
</evidence>
<dbReference type="EMBL" id="CP045809">
    <property type="protein sequence ID" value="QHN36438.1"/>
    <property type="molecule type" value="Genomic_DNA"/>
</dbReference>